<dbReference type="SMART" id="SM00235">
    <property type="entry name" value="ZnMc"/>
    <property type="match status" value="2"/>
</dbReference>
<feature type="compositionally biased region" description="Low complexity" evidence="35">
    <location>
        <begin position="1078"/>
        <end position="1092"/>
    </location>
</feature>
<comment type="cofactor">
    <cofactor evidence="31">
        <name>Zn(2+)</name>
        <dbReference type="ChEBI" id="CHEBI:29105"/>
    </cofactor>
    <text evidence="31">Binds 2 Zn(2+) ions per subunit.</text>
</comment>
<keyword evidence="13 32" id="KW-0863">Zinc-finger</keyword>
<evidence type="ECO:0000256" key="5">
    <source>
        <dbReference type="ARBA" id="ARBA00012395"/>
    </source>
</evidence>
<feature type="disulfide bond" evidence="33">
    <location>
        <begin position="964"/>
        <end position="991"/>
    </location>
</feature>
<dbReference type="InterPro" id="IPR013806">
    <property type="entry name" value="Kringle-like"/>
</dbReference>
<dbReference type="GO" id="GO:0005634">
    <property type="term" value="C:nucleus"/>
    <property type="evidence" value="ECO:0007669"/>
    <property type="project" value="UniProtKB-SubCell"/>
</dbReference>
<evidence type="ECO:0000256" key="25">
    <source>
        <dbReference type="ARBA" id="ARBA00023242"/>
    </source>
</evidence>
<dbReference type="FunFam" id="3.30.160.60:FF:003059">
    <property type="entry name" value="Zinc finger protein 335"/>
    <property type="match status" value="1"/>
</dbReference>
<evidence type="ECO:0000256" key="4">
    <source>
        <dbReference type="ARBA" id="ARBA00010370"/>
    </source>
</evidence>
<evidence type="ECO:0000256" key="6">
    <source>
        <dbReference type="ARBA" id="ARBA00013698"/>
    </source>
</evidence>
<evidence type="ECO:0000256" key="13">
    <source>
        <dbReference type="ARBA" id="ARBA00022771"/>
    </source>
</evidence>
<dbReference type="GO" id="GO:0031012">
    <property type="term" value="C:extracellular matrix"/>
    <property type="evidence" value="ECO:0007669"/>
    <property type="project" value="InterPro"/>
</dbReference>
<keyword evidence="7" id="KW-0964">Secreted</keyword>
<feature type="binding site" evidence="31">
    <location>
        <position position="186"/>
    </location>
    <ligand>
        <name>Zn(2+)</name>
        <dbReference type="ChEBI" id="CHEBI:29105"/>
        <label>1</label>
    </ligand>
</feature>
<dbReference type="InterPro" id="IPR006026">
    <property type="entry name" value="Peptidase_Metallo"/>
</dbReference>
<feature type="binding site" evidence="31">
    <location>
        <position position="114"/>
    </location>
    <ligand>
        <name>Ca(2+)</name>
        <dbReference type="ChEBI" id="CHEBI:29108"/>
        <label>1</label>
    </ligand>
</feature>
<dbReference type="GO" id="GO:0006508">
    <property type="term" value="P:proteolysis"/>
    <property type="evidence" value="ECO:0007669"/>
    <property type="project" value="UniProtKB-KW"/>
</dbReference>
<evidence type="ECO:0000256" key="2">
    <source>
        <dbReference type="ARBA" id="ARBA00004123"/>
    </source>
</evidence>
<dbReference type="InterPro" id="IPR033739">
    <property type="entry name" value="M10A_MMP"/>
</dbReference>
<evidence type="ECO:0000259" key="36">
    <source>
        <dbReference type="PROSITE" id="PS50157"/>
    </source>
</evidence>
<evidence type="ECO:0000256" key="1">
    <source>
        <dbReference type="ARBA" id="ARBA00001425"/>
    </source>
</evidence>
<dbReference type="GO" id="GO:0030198">
    <property type="term" value="P:extracellular matrix organization"/>
    <property type="evidence" value="ECO:0007669"/>
    <property type="project" value="TreeGrafter"/>
</dbReference>
<feature type="binding site" evidence="31">
    <location>
        <position position="160"/>
    </location>
    <ligand>
        <name>Zn(2+)</name>
        <dbReference type="ChEBI" id="CHEBI:29105"/>
        <label>1</label>
    </ligand>
</feature>
<dbReference type="InterPro" id="IPR036236">
    <property type="entry name" value="Znf_C2H2_sf"/>
</dbReference>
<dbReference type="PRINTS" id="PR00013">
    <property type="entry name" value="FNTYPEII"/>
</dbReference>
<evidence type="ECO:0000256" key="30">
    <source>
        <dbReference type="ARBA" id="ARBA00062173"/>
    </source>
</evidence>
<dbReference type="Gene3D" id="3.30.160.60">
    <property type="entry name" value="Classic Zinc Finger"/>
    <property type="match status" value="7"/>
</dbReference>
<dbReference type="InterPro" id="IPR013087">
    <property type="entry name" value="Znf_C2H2_type"/>
</dbReference>
<keyword evidence="20" id="KW-0238">DNA-binding</keyword>
<comment type="subunit">
    <text evidence="30">Exists as monomer or homodimer; disulfide-linked. Also exists as heterodimer with LCN2. Macrophages and transformed cell lines produce only the monomeric form. Interacts with ECM1.</text>
</comment>
<comment type="function">
    <text evidence="29">Matrix metalloproteinase that plays an essential role in local proteolysis of the extracellular matrix and in leukocyte migration. Could play a role in bone osteoclastic resorption. Cleaves KiSS1 at a Gly-|-Leu bond. Cleaves NINJ1 to generate the Secreted ninjurin-1 form. Cleaves type IV and type V collagen into large C-terminal three quarter fragments and shorter N-terminal one quarter fragments. Degrades fibronectin but not laminin or Pz-peptide.</text>
</comment>
<feature type="binding site" evidence="31">
    <location>
        <position position="531"/>
    </location>
    <ligand>
        <name>Ca(2+)</name>
        <dbReference type="ChEBI" id="CHEBI:29108"/>
        <label>5</label>
    </ligand>
</feature>
<feature type="binding site" evidence="31">
    <location>
        <position position="625"/>
    </location>
    <ligand>
        <name>Ca(2+)</name>
        <dbReference type="ChEBI" id="CHEBI:29108"/>
        <label>5</label>
    </ligand>
</feature>
<comment type="subcellular location">
    <subcellularLocation>
        <location evidence="2">Nucleus</location>
    </subcellularLocation>
    <subcellularLocation>
        <location evidence="3">Secreted</location>
        <location evidence="3">Extracellular space</location>
        <location evidence="3">Extracellular matrix</location>
    </subcellularLocation>
</comment>
<feature type="binding site" description="in inhibited form" evidence="31">
    <location>
        <position position="82"/>
    </location>
    <ligand>
        <name>Zn(2+)</name>
        <dbReference type="ChEBI" id="CHEBI:29105"/>
        <label>2</label>
        <note>catalytic</note>
    </ligand>
</feature>
<feature type="domain" description="Fibronectin type-II" evidence="37">
    <location>
        <begin position="887"/>
        <end position="935"/>
    </location>
</feature>
<feature type="compositionally biased region" description="Acidic residues" evidence="35">
    <location>
        <begin position="1694"/>
        <end position="1715"/>
    </location>
</feature>
<keyword evidence="16 31" id="KW-0106">Calcium</keyword>
<feature type="region of interest" description="Disordered" evidence="35">
    <location>
        <begin position="424"/>
        <end position="473"/>
    </location>
</feature>
<dbReference type="Pfam" id="PF00413">
    <property type="entry name" value="Peptidase_M10"/>
    <property type="match status" value="4"/>
</dbReference>
<keyword evidence="25" id="KW-0539">Nucleus</keyword>
<dbReference type="InterPro" id="IPR001818">
    <property type="entry name" value="Pept_M10_metallopeptidase"/>
</dbReference>
<feature type="domain" description="C2H2-type" evidence="36">
    <location>
        <begin position="1932"/>
        <end position="1959"/>
    </location>
</feature>
<feature type="domain" description="C2H2-type" evidence="36">
    <location>
        <begin position="1874"/>
        <end position="1901"/>
    </location>
</feature>
<dbReference type="PRINTS" id="PR00138">
    <property type="entry name" value="MATRIXIN"/>
</dbReference>
<feature type="repeat" description="Hemopexin" evidence="34">
    <location>
        <begin position="1104"/>
        <end position="1149"/>
    </location>
</feature>
<feature type="disulfide bond" evidence="33">
    <location>
        <begin position="834"/>
        <end position="860"/>
    </location>
</feature>
<keyword evidence="9" id="KW-0645">Protease</keyword>
<feature type="domain" description="C2H2-type" evidence="36">
    <location>
        <begin position="2393"/>
        <end position="2420"/>
    </location>
</feature>
<evidence type="ECO:0000256" key="27">
    <source>
        <dbReference type="ARBA" id="ARBA00032382"/>
    </source>
</evidence>
<keyword evidence="24" id="KW-0325">Glycoprotein</keyword>
<feature type="binding site" evidence="31">
    <location>
        <position position="188"/>
    </location>
    <ligand>
        <name>Ca(2+)</name>
        <dbReference type="ChEBI" id="CHEBI:29108"/>
        <label>3</label>
    </ligand>
</feature>
<feature type="binding site" evidence="31">
    <location>
        <position position="173"/>
    </location>
    <ligand>
        <name>Zn(2+)</name>
        <dbReference type="ChEBI" id="CHEBI:29105"/>
        <label>1</label>
    </ligand>
</feature>
<feature type="disulfide bond" evidence="33">
    <location>
        <begin position="906"/>
        <end position="933"/>
    </location>
</feature>
<feature type="domain" description="Fibronectin type-II" evidence="37">
    <location>
        <begin position="945"/>
        <end position="993"/>
    </location>
</feature>
<feature type="compositionally biased region" description="Low complexity" evidence="35">
    <location>
        <begin position="1732"/>
        <end position="1746"/>
    </location>
</feature>
<dbReference type="InterPro" id="IPR024079">
    <property type="entry name" value="MetalloPept_cat_dom_sf"/>
</dbReference>
<dbReference type="PROSITE" id="PS51642">
    <property type="entry name" value="HEMOPEXIN_2"/>
    <property type="match status" value="6"/>
</dbReference>
<feature type="binding site" evidence="31">
    <location>
        <position position="191"/>
    </location>
    <ligand>
        <name>Ca(2+)</name>
        <dbReference type="ChEBI" id="CHEBI:29108"/>
        <label>1</label>
    </ligand>
</feature>
<feature type="binding site" evidence="31">
    <location>
        <position position="165"/>
    </location>
    <ligand>
        <name>Ca(2+)</name>
        <dbReference type="ChEBI" id="CHEBI:29108"/>
        <label>3</label>
    </ligand>
</feature>
<dbReference type="PROSITE" id="PS00546">
    <property type="entry name" value="CYSTEINE_SWITCH"/>
    <property type="match status" value="2"/>
</dbReference>
<dbReference type="SMART" id="SM00059">
    <property type="entry name" value="FN2"/>
    <property type="match status" value="6"/>
</dbReference>
<dbReference type="SUPFAM" id="SSF57667">
    <property type="entry name" value="beta-beta-alpha zinc fingers"/>
    <property type="match status" value="6"/>
</dbReference>
<dbReference type="InterPro" id="IPR036943">
    <property type="entry name" value="FN_type2_sf"/>
</dbReference>
<keyword evidence="12" id="KW-0677">Repeat</keyword>
<evidence type="ECO:0000256" key="23">
    <source>
        <dbReference type="ARBA" id="ARBA00023163"/>
    </source>
</evidence>
<evidence type="ECO:0000256" key="16">
    <source>
        <dbReference type="ARBA" id="ARBA00022837"/>
    </source>
</evidence>
<evidence type="ECO:0000256" key="20">
    <source>
        <dbReference type="ARBA" id="ARBA00023125"/>
    </source>
</evidence>
<dbReference type="CDD" id="cd00062">
    <property type="entry name" value="FN2"/>
    <property type="match status" value="6"/>
</dbReference>
<evidence type="ECO:0000256" key="32">
    <source>
        <dbReference type="PROSITE-ProRule" id="PRU00042"/>
    </source>
</evidence>
<dbReference type="SMART" id="SM00120">
    <property type="entry name" value="HX"/>
    <property type="match status" value="7"/>
</dbReference>
<feature type="region of interest" description="Disordered" evidence="35">
    <location>
        <begin position="1566"/>
        <end position="1619"/>
    </location>
</feature>
<dbReference type="GO" id="GO:0005615">
    <property type="term" value="C:extracellular space"/>
    <property type="evidence" value="ECO:0007669"/>
    <property type="project" value="TreeGrafter"/>
</dbReference>
<keyword evidence="23" id="KW-0804">Transcription</keyword>
<feature type="compositionally biased region" description="Polar residues" evidence="35">
    <location>
        <begin position="1566"/>
        <end position="1591"/>
    </location>
</feature>
<feature type="binding site" evidence="31">
    <location>
        <position position="184"/>
    </location>
    <ligand>
        <name>Ca(2+)</name>
        <dbReference type="ChEBI" id="CHEBI:29108"/>
        <label>2</label>
    </ligand>
</feature>
<keyword evidence="18" id="KW-0482">Metalloprotease</keyword>
<feature type="disulfide bond" evidence="33">
    <location>
        <begin position="950"/>
        <end position="976"/>
    </location>
</feature>
<proteinExistence type="inferred from homology"/>
<dbReference type="Proteomes" id="UP001274896">
    <property type="component" value="Unassembled WGS sequence"/>
</dbReference>
<dbReference type="PROSITE" id="PS50157">
    <property type="entry name" value="ZINC_FINGER_C2H2_2"/>
    <property type="match status" value="11"/>
</dbReference>
<keyword evidence="21" id="KW-0865">Zymogen</keyword>
<keyword evidence="8" id="KW-0272">Extracellular matrix</keyword>
<dbReference type="FunFam" id="3.30.160.60:FF:000618">
    <property type="entry name" value="zinc finger protein 341 isoform X1"/>
    <property type="match status" value="1"/>
</dbReference>
<comment type="cofactor">
    <cofactor evidence="31">
        <name>Ca(2+)</name>
        <dbReference type="ChEBI" id="CHEBI:29108"/>
    </cofactor>
    <text evidence="31">Can bind about 5 Ca(2+) ions per subunit.</text>
</comment>
<feature type="repeat" description="Hemopexin" evidence="34">
    <location>
        <begin position="525"/>
        <end position="569"/>
    </location>
</feature>
<feature type="domain" description="C2H2-type" evidence="36">
    <location>
        <begin position="1971"/>
        <end position="1998"/>
    </location>
</feature>
<dbReference type="EMBL" id="JAUCMX010000007">
    <property type="protein sequence ID" value="KAK3539939.1"/>
    <property type="molecule type" value="Genomic_DNA"/>
</dbReference>
<feature type="disulfide bond" evidence="33">
    <location>
        <begin position="271"/>
        <end position="297"/>
    </location>
</feature>
<feature type="binding site" evidence="31">
    <location>
        <position position="166"/>
    </location>
    <ligand>
        <name>Ca(2+)</name>
        <dbReference type="ChEBI" id="CHEBI:29108"/>
        <label>3</label>
    </ligand>
</feature>
<keyword evidence="19" id="KW-0177">Collagen degradation</keyword>
<dbReference type="InterPro" id="IPR021158">
    <property type="entry name" value="Pept_M10A_Zn_BS"/>
</dbReference>
<dbReference type="GO" id="GO:0008270">
    <property type="term" value="F:zinc ion binding"/>
    <property type="evidence" value="ECO:0007669"/>
    <property type="project" value="UniProtKB-KW"/>
</dbReference>
<feature type="binding site" evidence="31">
    <location>
        <position position="148"/>
    </location>
    <ligand>
        <name>Ca(2+)</name>
        <dbReference type="ChEBI" id="CHEBI:29108"/>
        <label>2</label>
    </ligand>
</feature>
<evidence type="ECO:0000256" key="29">
    <source>
        <dbReference type="ARBA" id="ARBA00045780"/>
    </source>
</evidence>
<feature type="domain" description="Fibronectin type-II" evidence="37">
    <location>
        <begin position="266"/>
        <end position="314"/>
    </location>
</feature>
<evidence type="ECO:0000313" key="39">
    <source>
        <dbReference type="Proteomes" id="UP001274896"/>
    </source>
</evidence>
<feature type="region of interest" description="Disordered" evidence="35">
    <location>
        <begin position="1653"/>
        <end position="1758"/>
    </location>
</feature>
<evidence type="ECO:0000256" key="8">
    <source>
        <dbReference type="ARBA" id="ARBA00022530"/>
    </source>
</evidence>
<accession>A0AAE0V812</accession>
<feature type="binding site" evidence="31">
    <location>
        <position position="485"/>
    </location>
    <ligand>
        <name>Ca(2+)</name>
        <dbReference type="ChEBI" id="CHEBI:29108"/>
        <label>5</label>
    </ligand>
</feature>
<evidence type="ECO:0000256" key="15">
    <source>
        <dbReference type="ARBA" id="ARBA00022833"/>
    </source>
</evidence>
<dbReference type="PROSITE" id="PS00028">
    <property type="entry name" value="ZINC_FINGER_C2H2_1"/>
    <property type="match status" value="7"/>
</dbReference>
<dbReference type="SUPFAM" id="SSF47090">
    <property type="entry name" value="PGBD-like"/>
    <property type="match status" value="2"/>
</dbReference>
<feature type="repeat" description="Hemopexin" evidence="34">
    <location>
        <begin position="571"/>
        <end position="618"/>
    </location>
</feature>
<evidence type="ECO:0000256" key="24">
    <source>
        <dbReference type="ARBA" id="ARBA00023180"/>
    </source>
</evidence>
<keyword evidence="14" id="KW-0378">Hydrolase</keyword>
<name>A0AAE0V812_9TELE</name>
<protein>
    <recommendedName>
        <fullName evidence="6">Matrix metalloproteinase-9</fullName>
        <ecNumber evidence="5">3.4.24.35</ecNumber>
    </recommendedName>
    <alternativeName>
        <fullName evidence="26">92 kDa gelatinase</fullName>
    </alternativeName>
    <alternativeName>
        <fullName evidence="27">92 kDa type IV collagenase</fullName>
    </alternativeName>
    <alternativeName>
        <fullName evidence="28">Gelatinase B</fullName>
    </alternativeName>
</protein>
<evidence type="ECO:0000256" key="21">
    <source>
        <dbReference type="ARBA" id="ARBA00023145"/>
    </source>
</evidence>
<dbReference type="FunFam" id="2.110.10.10:FF:000002">
    <property type="entry name" value="Matrix metallopeptidase 3"/>
    <property type="match status" value="1"/>
</dbReference>
<dbReference type="GO" id="GO:0006355">
    <property type="term" value="P:regulation of DNA-templated transcription"/>
    <property type="evidence" value="ECO:0007669"/>
    <property type="project" value="UniProtKB-ARBA"/>
</dbReference>
<feature type="binding site" evidence="31">
    <location>
        <position position="483"/>
    </location>
    <ligand>
        <name>Ca(2+)</name>
        <dbReference type="ChEBI" id="CHEBI:29108"/>
        <label>4</label>
    </ligand>
</feature>
<dbReference type="CDD" id="cd00094">
    <property type="entry name" value="HX"/>
    <property type="match status" value="2"/>
</dbReference>
<dbReference type="FunFam" id="3.30.160.60:FF:002167">
    <property type="entry name" value="Si:ch211-269m15.3"/>
    <property type="match status" value="1"/>
</dbReference>
<reference evidence="38" key="1">
    <citation type="submission" date="2023-06" db="EMBL/GenBank/DDBJ databases">
        <title>Male Hemibagrus guttatus genome.</title>
        <authorList>
            <person name="Bian C."/>
        </authorList>
    </citation>
    <scope>NUCLEOTIDE SEQUENCE</scope>
    <source>
        <strain evidence="38">Male_cb2023</strain>
        <tissue evidence="38">Muscle</tissue>
    </source>
</reference>
<feature type="compositionally biased region" description="Low complexity" evidence="35">
    <location>
        <begin position="457"/>
        <end position="473"/>
    </location>
</feature>
<dbReference type="Gene3D" id="3.40.390.10">
    <property type="entry name" value="Collagenase (Catalytic Domain)"/>
    <property type="match status" value="2"/>
</dbReference>
<comment type="caution">
    <text evidence="38">The sequence shown here is derived from an EMBL/GenBank/DDBJ whole genome shotgun (WGS) entry which is preliminary data.</text>
</comment>
<gene>
    <name evidence="38" type="ORF">QTP70_019587</name>
</gene>
<evidence type="ECO:0000256" key="19">
    <source>
        <dbReference type="ARBA" id="ARBA00023105"/>
    </source>
</evidence>
<evidence type="ECO:0000259" key="37">
    <source>
        <dbReference type="PROSITE" id="PS51092"/>
    </source>
</evidence>
<keyword evidence="15 31" id="KW-0862">Zinc</keyword>
<feature type="compositionally biased region" description="Low complexity" evidence="35">
    <location>
        <begin position="439"/>
        <end position="450"/>
    </location>
</feature>
<feature type="domain" description="C2H2-type" evidence="36">
    <location>
        <begin position="2058"/>
        <end position="2086"/>
    </location>
</feature>
<keyword evidence="17" id="KW-0805">Transcription regulation</keyword>
<feature type="binding site" evidence="31">
    <location>
        <position position="577"/>
    </location>
    <ligand>
        <name>Ca(2+)</name>
        <dbReference type="ChEBI" id="CHEBI:29108"/>
        <label>5</label>
    </ligand>
</feature>
<dbReference type="InterPro" id="IPR021190">
    <property type="entry name" value="Pept_M10A"/>
</dbReference>
<feature type="domain" description="Fibronectin type-II" evidence="37">
    <location>
        <begin position="829"/>
        <end position="877"/>
    </location>
</feature>
<feature type="region of interest" description="Disordered" evidence="35">
    <location>
        <begin position="1262"/>
        <end position="1305"/>
    </location>
</feature>
<dbReference type="FunFam" id="3.30.160.60:FF:000444">
    <property type="entry name" value="Zinc finger protein 335"/>
    <property type="match status" value="1"/>
</dbReference>
<dbReference type="FunFam" id="2.10.10.10:FF:000001">
    <property type="entry name" value="Fibronectin 1a isoform 1"/>
    <property type="match status" value="6"/>
</dbReference>
<keyword evidence="11" id="KW-0732">Signal</keyword>
<evidence type="ECO:0000256" key="34">
    <source>
        <dbReference type="PROSITE-ProRule" id="PRU01011"/>
    </source>
</evidence>
<evidence type="ECO:0000256" key="33">
    <source>
        <dbReference type="PROSITE-ProRule" id="PRU00479"/>
    </source>
</evidence>
<dbReference type="Pfam" id="PF01471">
    <property type="entry name" value="PG_binding_1"/>
    <property type="match status" value="2"/>
</dbReference>
<evidence type="ECO:0000256" key="22">
    <source>
        <dbReference type="ARBA" id="ARBA00023157"/>
    </source>
</evidence>
<dbReference type="Gene3D" id="2.10.10.10">
    <property type="entry name" value="Fibronectin, type II, collagen-binding"/>
    <property type="match status" value="6"/>
</dbReference>
<feature type="compositionally biased region" description="Low complexity" evidence="35">
    <location>
        <begin position="1285"/>
        <end position="1305"/>
    </location>
</feature>
<feature type="disulfide bond" evidence="33">
    <location>
        <begin position="329"/>
        <end position="355"/>
    </location>
</feature>
<feature type="repeat" description="Hemopexin" evidence="34">
    <location>
        <begin position="479"/>
        <end position="524"/>
    </location>
</feature>
<feature type="binding site" evidence="31">
    <location>
        <position position="170"/>
    </location>
    <ligand>
        <name>Ca(2+)</name>
        <dbReference type="ChEBI" id="CHEBI:29108"/>
        <label>3</label>
    </ligand>
</feature>
<evidence type="ECO:0000256" key="12">
    <source>
        <dbReference type="ARBA" id="ARBA00022737"/>
    </source>
</evidence>
<evidence type="ECO:0000256" key="11">
    <source>
        <dbReference type="ARBA" id="ARBA00022729"/>
    </source>
</evidence>
<organism evidence="38 39">
    <name type="scientific">Hemibagrus guttatus</name>
    <dbReference type="NCBI Taxonomy" id="175788"/>
    <lineage>
        <taxon>Eukaryota</taxon>
        <taxon>Metazoa</taxon>
        <taxon>Chordata</taxon>
        <taxon>Craniata</taxon>
        <taxon>Vertebrata</taxon>
        <taxon>Euteleostomi</taxon>
        <taxon>Actinopterygii</taxon>
        <taxon>Neopterygii</taxon>
        <taxon>Teleostei</taxon>
        <taxon>Ostariophysi</taxon>
        <taxon>Siluriformes</taxon>
        <taxon>Bagridae</taxon>
        <taxon>Hemibagrus</taxon>
    </lineage>
</organism>
<dbReference type="FunFam" id="3.40.390.10:FF:000010">
    <property type="entry name" value="72 kDa type IV collagenase"/>
    <property type="match status" value="2"/>
</dbReference>
<dbReference type="InterPro" id="IPR000585">
    <property type="entry name" value="Hemopexin-like_dom"/>
</dbReference>
<dbReference type="GO" id="GO:0004222">
    <property type="term" value="F:metalloendopeptidase activity"/>
    <property type="evidence" value="ECO:0007669"/>
    <property type="project" value="UniProtKB-EC"/>
</dbReference>
<dbReference type="InterPro" id="IPR036365">
    <property type="entry name" value="PGBD-like_sf"/>
</dbReference>
<feature type="domain" description="Fibronectin type-II" evidence="37">
    <location>
        <begin position="208"/>
        <end position="256"/>
    </location>
</feature>
<dbReference type="PROSITE" id="PS51092">
    <property type="entry name" value="FN2_2"/>
    <property type="match status" value="6"/>
</dbReference>
<dbReference type="SMART" id="SM00355">
    <property type="entry name" value="ZnF_C2H2"/>
    <property type="match status" value="13"/>
</dbReference>
<dbReference type="GO" id="GO:0030574">
    <property type="term" value="P:collagen catabolic process"/>
    <property type="evidence" value="ECO:0007669"/>
    <property type="project" value="UniProtKB-KW"/>
</dbReference>
<feature type="disulfide bond" evidence="33">
    <location>
        <begin position="848"/>
        <end position="875"/>
    </location>
</feature>
<dbReference type="Pfam" id="PF00045">
    <property type="entry name" value="Hemopexin"/>
    <property type="match status" value="6"/>
</dbReference>
<keyword evidence="22 33" id="KW-1015">Disulfide bond</keyword>
<dbReference type="CDD" id="cd04278">
    <property type="entry name" value="ZnMc_MMP"/>
    <property type="match status" value="2"/>
</dbReference>
<dbReference type="PANTHER" id="PTHR10201:SF30">
    <property type="entry name" value="MATRIX METALLOPROTEINASE-9"/>
    <property type="match status" value="1"/>
</dbReference>
<evidence type="ECO:0000256" key="17">
    <source>
        <dbReference type="ARBA" id="ARBA00023015"/>
    </source>
</evidence>
<feature type="binding site" evidence="31">
    <location>
        <position position="191"/>
    </location>
    <ligand>
        <name>Ca(2+)</name>
        <dbReference type="ChEBI" id="CHEBI:29108"/>
        <label>3</label>
    </ligand>
</feature>
<evidence type="ECO:0000256" key="3">
    <source>
        <dbReference type="ARBA" id="ARBA00004498"/>
    </source>
</evidence>
<feature type="compositionally biased region" description="Polar residues" evidence="35">
    <location>
        <begin position="1794"/>
        <end position="1808"/>
    </location>
</feature>
<dbReference type="InterPro" id="IPR018487">
    <property type="entry name" value="Hemopexin-like_repeat"/>
</dbReference>
<evidence type="ECO:0000256" key="28">
    <source>
        <dbReference type="ARBA" id="ARBA00033338"/>
    </source>
</evidence>
<evidence type="ECO:0000256" key="10">
    <source>
        <dbReference type="ARBA" id="ARBA00022723"/>
    </source>
</evidence>
<dbReference type="Pfam" id="PF00040">
    <property type="entry name" value="fn2"/>
    <property type="match status" value="4"/>
</dbReference>
<feature type="disulfide bond" evidence="33">
    <location>
        <begin position="227"/>
        <end position="254"/>
    </location>
</feature>
<dbReference type="InterPro" id="IPR002477">
    <property type="entry name" value="Peptidoglycan-bd-like"/>
</dbReference>
<comment type="similarity">
    <text evidence="4">Belongs to the peptidase M10A family.</text>
</comment>
<feature type="disulfide bond" evidence="33">
    <location>
        <begin position="892"/>
        <end position="918"/>
    </location>
</feature>
<keyword evidence="39" id="KW-1185">Reference proteome</keyword>
<evidence type="ECO:0000256" key="9">
    <source>
        <dbReference type="ARBA" id="ARBA00022670"/>
    </source>
</evidence>
<sequence length="2717" mass="302214">MDWLMESSSVAEIKLKYASDPKCLSGSSYLKRFGYKQILDKSGRQGAVSTSKALKRMQNQLGLEETGELDEPTLNAMKKPRCGVPDIRNYQTFEGDLKWDHNDVTYRILNYSPDLDASIIDDAFARAFKVWSDVTPLTFTRLYDGTADIMISFGKKNHGDPYPFDGKDGLLAHAYPPGEGLQGDAHFDDDEYWTLGTGPAIKTYFGNAEGALCHFPFRFEGKSYSTCTTEGREDGLPWCATTADYGKDGKYGFCPSELLYTFDGNADGASCVFPFVFEGKKYTSCTTDGRDDGYRWCATTASFDQDKKYGFCPNRDTAVIGGNSEGEPCQFPFIFLGKTYTSCTSEGRSDGKLWCATTDNFDEDRKWGFCPDKGYSLFLVAAHEFGHALGLDHSNIQDALMYPMYKYIADFSLHQDDIEGIQYLYGPKRGPSPAPPKPSTTTSSPVSTLKPTKKTPKTTPSATSTTTPSVNPSVDPCKVDKFDVITEIQGELHFFKDGYYWTSSDRGNKDHKGPFMVSERWPGMPAKLDTAFEDPLTKKMYFFAETQFWEFTGKDTRGPRRIEKLGLPANLNNVEGALQRGKGKVLLFSGENYWRMDLKTQQMDKGYPRHTDMTFGGVPVDAHDVFLYKGHYYFCRNIYYWRMTSKRQSYLKRFGYKQLLHKSGRHRAVSTSKALMMMQNQLGLEETGELDEPTLNAMKKPRCGVPDVRKYQTFDGNLKWDHNDVTYRILNYSPDLDASITDDAFARAFKVWSDVTPLTFTRLYDGTADIMISFGKKDHGDPYPFDGKDGLLAHAYPPGEGLQGDAHFDDNEYWTLGTGPVIKTYFGNAEGALCHFPFWFEGKSYSTCITEGREDGLPWCATTADYGKDGKYGLCPSELLYTFDGNADGAACVFPFVFEGKKYTSCTTDGRDDDYRWCATTENFDQDKKYGFCPNRDTAVIGGNSEGEPCQFPFIFLGKTYTSCTSEGLSDGKLWCATTSNFDKDSKWGFCPDKGYSLFLVAAHEFGHALGLDHSNIQNALMYPMYKYIADFSLHRDDIKGIQYLYGPKRGSSPAPPKPSTTTSSTVSTPKPTRKTSKTTPSIASTTTPSVSMPVNPSVDPCNVDKFDAITEIQGELHFFKDGYYWMSSDRGKRGRKGPFMVSERWPGLPAKFDTAFEDSLTKKMYFFAGTKFWEFTGKNVQGPRKIEKLGLPANLKKVEGALQIGKGKVLLFSGENYWRLNLKPQKMDKGYPQHIGLKFSGVPVDAQDVFLYNVSSSRAEMDSEDMEVESSSDVGHSGMEEPSESGMAMESSEAMSADSSDTATLPALAPESDCHVGQSSEGLVVFIPETSSSTDVRGVHLPDSSSVAQSTSVSSVSTVTQSVLVSESPQVLVHSSAVSEGGMMVSDSTASTSSDLGSAIDKIIESTIGPDIMNGCIAVTSAEDDSAETTQYLILQGPDDGAPMVAQMSSSALCSRLTIDALSDGPTSTCLDQADLSESLQPDQPGHSDYSEHEDGSSSSSSISRPDPDQTGDPGQSRFEDYGVGESEEPLRGYVAECSGAVECSDSSSVDDGTVRHSLADTAGSHLQDQMECSESQAGPYISSSGTYSTLPDPEAAPREDDGGVVESGVAAGPGDRAPDLAELEEMMEVVIVQQFKCKMCPYKSVSKDTLINHMRDRHFKPAGEPPKKRGRGRPRKSETLAQLEAKTKKELPEEDEDDIIDAGAIDDPEEDSDYNPADEQLRARPPTHRPAPATCSSSLSSNSLKRPRRMVGPPRKFLFPQSYTGLKKFFCFTAKAGSQTSTAADSQAPEEASSSGLENGAASISNGCAVEQGVSQSDSENKDPSSNNGPDDEEFFPRKRGRPSRRFLRNKYKKYINRNKYYKSLKPLLRPHNCWICGSRFLSQEDLRFHVDSHEGNDPERFKCQQCSYRCKRWSSLKEHMFNHQGTKPFKCEVCDYSSVYKKDVIRHSAVHNKEKSKKTGLIPKVSEFPCPICHRVYPMQKRLTQHMKTHSSEKPHMCDKCGKSFKKRYTFKMHLLTHIQNCGNSLFKCEFCEVTCSDKKQLLNHQLSHTNDKPFKCDYCKYSTSKEDFLVSHIAIKHTGEKPFCCNMCHFMTKHKKNLRLHMQCRHPEAFEKWCESNPEEPVRRRRKPFFTLQQIEALKQQHESQTLGNTIKEYSPYILIIHPQVTVDPLTLQTMEPMGSASVSQDALGNTTIIYEQAQSSDLSAQNALDLLLNMSNARELVGNSLQVAVLKSDGKTLEAGSWVTAESAGQDTSLQSQNVVTYHVSETGETLVQEALTQEEAAEGEQEFAQIAISAYETAREFSVVEQSTEDTATTYSVEESTADHQTVEVSSEAVSLSTPLKEQKDKFYLSSSLTDGVLQQVELSSEAPGSPAQSSSSQPQQLNTKRFCCRVCMETFHGRSDMENHKRAHLDPNTFKCPDCEFTATSWSEVKTHMSMHAYLRPHKCPNCSFASKNKKDLRRHMMTHTNEKPFSCEVCGQRFNRNGHLKFHMERLHTQDPPPRKARGSISQQTILVNSDEEALATLQTLQAGQTVISPEQLQQALGQEHIIVAQEQPLSDQEDAAYIQQITTVDGQTVQHLMTADNQVQYIISQDSVQHLIPQEYVVVSDGNHIQMEDGQIAHIQYEHDGTLLQEQQIAVTHNGQIQYFPISTEQQIVSPEDLEAAAHSAVTAVADAAMAQAQTVYTTEATPEQLEQMQQQGIQYDVITFTGE</sequence>
<feature type="compositionally biased region" description="Low complexity" evidence="35">
    <location>
        <begin position="1060"/>
        <end position="1071"/>
    </location>
</feature>
<keyword evidence="10 31" id="KW-0479">Metal-binding</keyword>
<feature type="domain" description="C2H2-type" evidence="36">
    <location>
        <begin position="2477"/>
        <end position="2505"/>
    </location>
</feature>
<feature type="binding site" evidence="31">
    <location>
        <position position="214"/>
    </location>
    <ligand>
        <name>Zn(2+)</name>
        <dbReference type="ChEBI" id="CHEBI:29105"/>
        <label>2</label>
        <note>catalytic</note>
    </ligand>
</feature>
<evidence type="ECO:0000256" key="26">
    <source>
        <dbReference type="ARBA" id="ARBA00030375"/>
    </source>
</evidence>
<feature type="disulfide bond" evidence="33">
    <location>
        <begin position="285"/>
        <end position="312"/>
    </location>
</feature>
<feature type="region of interest" description="Disordered" evidence="35">
    <location>
        <begin position="1048"/>
        <end position="1094"/>
    </location>
</feature>
<dbReference type="Gene3D" id="2.110.10.10">
    <property type="entry name" value="Hemopexin-like domain"/>
    <property type="match status" value="2"/>
</dbReference>
<feature type="domain" description="C2H2-type" evidence="36">
    <location>
        <begin position="2449"/>
        <end position="2476"/>
    </location>
</feature>
<feature type="binding site" evidence="31">
    <location>
        <position position="529"/>
    </location>
    <ligand>
        <name>Ca(2+)</name>
        <dbReference type="ChEBI" id="CHEBI:29108"/>
        <label>4</label>
    </ligand>
</feature>
<comment type="catalytic activity">
    <reaction evidence="1">
        <text>Cleavage of gelatin types I and V and collagen types IV and V.</text>
        <dbReference type="EC" id="3.4.24.35"/>
    </reaction>
</comment>
<feature type="domain" description="C2H2-type" evidence="36">
    <location>
        <begin position="2421"/>
        <end position="2448"/>
    </location>
</feature>
<dbReference type="Pfam" id="PF00096">
    <property type="entry name" value="zf-C2H2"/>
    <property type="match status" value="2"/>
</dbReference>
<evidence type="ECO:0000256" key="7">
    <source>
        <dbReference type="ARBA" id="ARBA00022525"/>
    </source>
</evidence>
<feature type="domain" description="C2H2-type" evidence="36">
    <location>
        <begin position="1904"/>
        <end position="1931"/>
    </location>
</feature>
<feature type="domain" description="Fibronectin type-II" evidence="37">
    <location>
        <begin position="324"/>
        <end position="372"/>
    </location>
</feature>
<dbReference type="GO" id="GO:0003677">
    <property type="term" value="F:DNA binding"/>
    <property type="evidence" value="ECO:0007669"/>
    <property type="project" value="UniProtKB-KW"/>
</dbReference>
<feature type="binding site" evidence="31">
    <location>
        <position position="158"/>
    </location>
    <ligand>
        <name>Zn(2+)</name>
        <dbReference type="ChEBI" id="CHEBI:29105"/>
        <label>1</label>
    </ligand>
</feature>
<dbReference type="SUPFAM" id="SSF50923">
    <property type="entry name" value="Hemopexin-like domain"/>
    <property type="match status" value="2"/>
</dbReference>
<evidence type="ECO:0000313" key="38">
    <source>
        <dbReference type="EMBL" id="KAK3539939.1"/>
    </source>
</evidence>
<dbReference type="PANTHER" id="PTHR10201">
    <property type="entry name" value="MATRIX METALLOPROTEINASE"/>
    <property type="match status" value="1"/>
</dbReference>
<feature type="binding site" evidence="31">
    <location>
        <position position="189"/>
    </location>
    <ligand>
        <name>Ca(2+)</name>
        <dbReference type="ChEBI" id="CHEBI:29108"/>
        <label>1</label>
    </ligand>
</feature>
<dbReference type="SUPFAM" id="SSF55486">
    <property type="entry name" value="Metalloproteases ('zincins'), catalytic domain"/>
    <property type="match status" value="2"/>
</dbReference>
<dbReference type="InterPro" id="IPR000562">
    <property type="entry name" value="FN_type2_dom"/>
</dbReference>
<feature type="region of interest" description="Disordered" evidence="35">
    <location>
        <begin position="1479"/>
        <end position="1524"/>
    </location>
</feature>
<dbReference type="EC" id="3.4.24.35" evidence="5"/>
<evidence type="ECO:0000256" key="35">
    <source>
        <dbReference type="SAM" id="MobiDB-lite"/>
    </source>
</evidence>
<feature type="domain" description="C2H2-type" evidence="36">
    <location>
        <begin position="1999"/>
        <end position="2021"/>
    </location>
</feature>
<evidence type="ECO:0000256" key="31">
    <source>
        <dbReference type="PIRSR" id="PIRSR621190-2"/>
    </source>
</evidence>
<feature type="disulfide bond" evidence="33">
    <location>
        <begin position="213"/>
        <end position="239"/>
    </location>
</feature>
<feature type="repeat" description="Hemopexin" evidence="34">
    <location>
        <begin position="1196"/>
        <end position="1243"/>
    </location>
</feature>
<dbReference type="SUPFAM" id="SSF57440">
    <property type="entry name" value="Kringle-like"/>
    <property type="match status" value="6"/>
</dbReference>
<feature type="domain" description="C2H2-type" evidence="36">
    <location>
        <begin position="2030"/>
        <end position="2057"/>
    </location>
</feature>
<dbReference type="PROSITE" id="PS00023">
    <property type="entry name" value="FN2_1"/>
    <property type="match status" value="2"/>
</dbReference>
<evidence type="ECO:0000256" key="18">
    <source>
        <dbReference type="ARBA" id="ARBA00023049"/>
    </source>
</evidence>
<feature type="region of interest" description="Disordered" evidence="35">
    <location>
        <begin position="1782"/>
        <end position="1842"/>
    </location>
</feature>
<evidence type="ECO:0000256" key="14">
    <source>
        <dbReference type="ARBA" id="ARBA00022801"/>
    </source>
</evidence>
<feature type="compositionally biased region" description="Polar residues" evidence="35">
    <location>
        <begin position="1815"/>
        <end position="1831"/>
    </location>
</feature>
<dbReference type="InterPro" id="IPR036375">
    <property type="entry name" value="Hemopexin-like_dom_sf"/>
</dbReference>
<feature type="disulfide bond" evidence="33">
    <location>
        <begin position="343"/>
        <end position="370"/>
    </location>
</feature>
<feature type="repeat" description="Hemopexin" evidence="34">
    <location>
        <begin position="1150"/>
        <end position="1194"/>
    </location>
</feature>